<dbReference type="SUPFAM" id="SSF53850">
    <property type="entry name" value="Periplasmic binding protein-like II"/>
    <property type="match status" value="1"/>
</dbReference>
<dbReference type="PANTHER" id="PTHR30118:SF6">
    <property type="entry name" value="HTH-TYPE TRANSCRIPTIONAL REGULATOR LEUO"/>
    <property type="match status" value="1"/>
</dbReference>
<dbReference type="EMBL" id="MABE01000481">
    <property type="protein sequence ID" value="OUS39981.1"/>
    <property type="molecule type" value="Genomic_DNA"/>
</dbReference>
<gene>
    <name evidence="6" type="ORF">A9R00_08365</name>
</gene>
<sequence length="299" mass="34199">MKLNLRSVDLNLLTIFDAIMAHGQMSKAANALHMTQPAASHALKRLRLTFDDELFIRSRQGMKPTPRASEIAGPIREILSKIQDTLDTGQPFNPAASERGFKIAFGRYGELILLPKILNKVNACPTDISIHSYLDDEETGIDLVKEGNIDFCFDFVLPQDQRLDYCQFKQEELVVITRKDHPRLKSTISIEEFFAEKHIVMTFGSDRRELLQQFMAKQGGKRKILAEVNQYIAVPTLVMQTDGIAIVPRQMAEFFLYQHQLTILPLPLKLPPLPTYLIWHKAMNRDKGHSWLKQLILEC</sequence>
<dbReference type="GO" id="GO:0003677">
    <property type="term" value="F:DNA binding"/>
    <property type="evidence" value="ECO:0007669"/>
    <property type="project" value="UniProtKB-KW"/>
</dbReference>
<comment type="caution">
    <text evidence="6">The sequence shown here is derived from an EMBL/GenBank/DDBJ whole genome shotgun (WGS) entry which is preliminary data.</text>
</comment>
<evidence type="ECO:0000256" key="4">
    <source>
        <dbReference type="ARBA" id="ARBA00023163"/>
    </source>
</evidence>
<feature type="domain" description="HTH lysR-type" evidence="5">
    <location>
        <begin position="8"/>
        <end position="65"/>
    </location>
</feature>
<dbReference type="InterPro" id="IPR036388">
    <property type="entry name" value="WH-like_DNA-bd_sf"/>
</dbReference>
<dbReference type="Pfam" id="PF00126">
    <property type="entry name" value="HTH_1"/>
    <property type="match status" value="1"/>
</dbReference>
<dbReference type="InterPro" id="IPR037402">
    <property type="entry name" value="YidZ_PBP2"/>
</dbReference>
<name>A0A1Y5HRN3_OLEAN</name>
<reference evidence="7" key="1">
    <citation type="journal article" date="2017" name="Proc. Natl. Acad. Sci. U.S.A.">
        <title>Simulation of Deepwater Horizon oil plume reveals substrate specialization within a complex community of hydrocarbon degraders.</title>
        <authorList>
            <person name="Hu P."/>
            <person name="Dubinsky E.A."/>
            <person name="Probst A.J."/>
            <person name="Wang J."/>
            <person name="Sieber C.M.K."/>
            <person name="Tom L.M."/>
            <person name="Gardinali P."/>
            <person name="Banfield J.F."/>
            <person name="Atlas R.M."/>
            <person name="Andersen G.L."/>
        </authorList>
    </citation>
    <scope>NUCLEOTIDE SEQUENCE [LARGE SCALE GENOMIC DNA]</scope>
</reference>
<dbReference type="InterPro" id="IPR050389">
    <property type="entry name" value="LysR-type_TF"/>
</dbReference>
<dbReference type="InterPro" id="IPR000847">
    <property type="entry name" value="LysR_HTH_N"/>
</dbReference>
<comment type="similarity">
    <text evidence="1">Belongs to the LysR transcriptional regulatory family.</text>
</comment>
<dbReference type="PRINTS" id="PR00039">
    <property type="entry name" value="HTHLYSR"/>
</dbReference>
<keyword evidence="4" id="KW-0804">Transcription</keyword>
<evidence type="ECO:0000256" key="1">
    <source>
        <dbReference type="ARBA" id="ARBA00009437"/>
    </source>
</evidence>
<accession>A0A1Y5HRN3</accession>
<protein>
    <recommendedName>
        <fullName evidence="5">HTH lysR-type domain-containing protein</fullName>
    </recommendedName>
</protein>
<dbReference type="Gene3D" id="3.40.190.10">
    <property type="entry name" value="Periplasmic binding protein-like II"/>
    <property type="match status" value="2"/>
</dbReference>
<dbReference type="Proteomes" id="UP000227088">
    <property type="component" value="Unassembled WGS sequence"/>
</dbReference>
<dbReference type="InterPro" id="IPR036390">
    <property type="entry name" value="WH_DNA-bd_sf"/>
</dbReference>
<evidence type="ECO:0000256" key="2">
    <source>
        <dbReference type="ARBA" id="ARBA00023015"/>
    </source>
</evidence>
<keyword evidence="2" id="KW-0805">Transcription regulation</keyword>
<dbReference type="InterPro" id="IPR005119">
    <property type="entry name" value="LysR_subst-bd"/>
</dbReference>
<proteinExistence type="inferred from homology"/>
<dbReference type="PROSITE" id="PS50931">
    <property type="entry name" value="HTH_LYSR"/>
    <property type="match status" value="1"/>
</dbReference>
<dbReference type="PANTHER" id="PTHR30118">
    <property type="entry name" value="HTH-TYPE TRANSCRIPTIONAL REGULATOR LEUO-RELATED"/>
    <property type="match status" value="1"/>
</dbReference>
<evidence type="ECO:0000259" key="5">
    <source>
        <dbReference type="PROSITE" id="PS50931"/>
    </source>
</evidence>
<evidence type="ECO:0000313" key="6">
    <source>
        <dbReference type="EMBL" id="OUS39981.1"/>
    </source>
</evidence>
<dbReference type="AlphaFoldDB" id="A0A1Y5HRN3"/>
<dbReference type="CDD" id="cd08417">
    <property type="entry name" value="PBP2_Nitroaromatics_like"/>
    <property type="match status" value="1"/>
</dbReference>
<organism evidence="6 7">
    <name type="scientific">Oleispira antarctica</name>
    <dbReference type="NCBI Taxonomy" id="188908"/>
    <lineage>
        <taxon>Bacteria</taxon>
        <taxon>Pseudomonadati</taxon>
        <taxon>Pseudomonadota</taxon>
        <taxon>Gammaproteobacteria</taxon>
        <taxon>Oceanospirillales</taxon>
        <taxon>Oceanospirillaceae</taxon>
        <taxon>Oleispira</taxon>
    </lineage>
</organism>
<dbReference type="GO" id="GO:0003700">
    <property type="term" value="F:DNA-binding transcription factor activity"/>
    <property type="evidence" value="ECO:0007669"/>
    <property type="project" value="InterPro"/>
</dbReference>
<dbReference type="SUPFAM" id="SSF46785">
    <property type="entry name" value="Winged helix' DNA-binding domain"/>
    <property type="match status" value="1"/>
</dbReference>
<evidence type="ECO:0000256" key="3">
    <source>
        <dbReference type="ARBA" id="ARBA00023125"/>
    </source>
</evidence>
<evidence type="ECO:0000313" key="7">
    <source>
        <dbReference type="Proteomes" id="UP000227088"/>
    </source>
</evidence>
<dbReference type="Pfam" id="PF03466">
    <property type="entry name" value="LysR_substrate"/>
    <property type="match status" value="1"/>
</dbReference>
<keyword evidence="3" id="KW-0238">DNA-binding</keyword>
<dbReference type="Gene3D" id="1.10.10.10">
    <property type="entry name" value="Winged helix-like DNA-binding domain superfamily/Winged helix DNA-binding domain"/>
    <property type="match status" value="1"/>
</dbReference>